<evidence type="ECO:0000313" key="9">
    <source>
        <dbReference type="Proteomes" id="UP000012170"/>
    </source>
</evidence>
<keyword evidence="2" id="KW-0805">Transcription regulation</keyword>
<keyword evidence="4" id="KW-0804">Transcription</keyword>
<evidence type="ECO:0000313" key="8">
    <source>
        <dbReference type="EMBL" id="CCE74617.1"/>
    </source>
</evidence>
<dbReference type="EMBL" id="HE614873">
    <property type="protein sequence ID" value="CCE74617.1"/>
    <property type="molecule type" value="Genomic_DNA"/>
</dbReference>
<reference evidence="9" key="2">
    <citation type="submission" date="2013-04" db="EMBL/GenBank/DDBJ databases">
        <title>The genome sequence of the maize-pathogen Clavibacter michiganensis subsp. nebraskensis.</title>
        <authorList>
            <person name="Gartemann K.H."/>
            <person name="Blom J."/>
            <person name="Dreiseikelmann B."/>
            <person name="Fluegel M."/>
            <person name="Jaenicke S."/>
            <person name="Linke B."/>
            <person name="Sczcepanowski R."/>
            <person name="Wittmann J."/>
            <person name="Goesmann A."/>
            <person name="Puehler A."/>
            <person name="Eichenlaub R."/>
            <person name="Rueckert C."/>
        </authorList>
    </citation>
    <scope>NUCLEOTIDE SEQUENCE [LARGE SCALE GENOMIC DNA]</scope>
    <source>
        <strain evidence="9">NCPPB 2581</strain>
    </source>
</reference>
<dbReference type="Pfam" id="PF00196">
    <property type="entry name" value="GerE"/>
    <property type="match status" value="1"/>
</dbReference>
<evidence type="ECO:0000259" key="7">
    <source>
        <dbReference type="PROSITE" id="PS50110"/>
    </source>
</evidence>
<name>A0AAI9EJL8_9MICO</name>
<dbReference type="GeneID" id="92982470"/>
<dbReference type="Pfam" id="PF00072">
    <property type="entry name" value="Response_reg"/>
    <property type="match status" value="1"/>
</dbReference>
<dbReference type="InterPro" id="IPR016032">
    <property type="entry name" value="Sig_transdc_resp-reg_C-effctor"/>
</dbReference>
<dbReference type="KEGG" id="cmc:CMN_00658"/>
<dbReference type="AlphaFoldDB" id="A0AAI9EJL8"/>
<dbReference type="PROSITE" id="PS00622">
    <property type="entry name" value="HTH_LUXR_1"/>
    <property type="match status" value="1"/>
</dbReference>
<feature type="modified residue" description="4-aspartylphosphate" evidence="5">
    <location>
        <position position="54"/>
    </location>
</feature>
<sequence length="225" mass="23971">MIRVVLVDDQSIVRAGFRVVLETAGGIEVVGEAAGGREAVELVRRLAPDVVVMDVRMPGGDGIEATRAITGADADADADTPGDRPGPAVLVATTFDLDEYVFGALEAGARGFVLKDAEPEEFIQAVRALAEGRAALDGVTTRRVMAEFTRRRAASAVHPGAEVLTPREQDIVRLLGDGLSNDEIGGRLVIETSTVKSHLTRIMTKLGTRDRLQTVVWGYRSGLLP</sequence>
<dbReference type="PANTHER" id="PTHR43214:SF24">
    <property type="entry name" value="TRANSCRIPTIONAL REGULATORY PROTEIN NARL-RELATED"/>
    <property type="match status" value="1"/>
</dbReference>
<dbReference type="GO" id="GO:0006355">
    <property type="term" value="P:regulation of DNA-templated transcription"/>
    <property type="evidence" value="ECO:0007669"/>
    <property type="project" value="InterPro"/>
</dbReference>
<dbReference type="InterPro" id="IPR000792">
    <property type="entry name" value="Tscrpt_reg_LuxR_C"/>
</dbReference>
<dbReference type="GO" id="GO:0003677">
    <property type="term" value="F:DNA binding"/>
    <property type="evidence" value="ECO:0007669"/>
    <property type="project" value="UniProtKB-KW"/>
</dbReference>
<reference evidence="8 9" key="1">
    <citation type="submission" date="2011-11" db="EMBL/GenBank/DDBJ databases">
        <authorList>
            <person name="Gartemann K."/>
        </authorList>
    </citation>
    <scope>NUCLEOTIDE SEQUENCE [LARGE SCALE GENOMIC DNA]</scope>
    <source>
        <strain evidence="9">NCPPB 2581</strain>
    </source>
</reference>
<dbReference type="RefSeq" id="WP_015489413.1">
    <property type="nucleotide sequence ID" value="NC_020891.1"/>
</dbReference>
<evidence type="ECO:0000256" key="5">
    <source>
        <dbReference type="PROSITE-ProRule" id="PRU00169"/>
    </source>
</evidence>
<dbReference type="Gene3D" id="3.40.50.2300">
    <property type="match status" value="1"/>
</dbReference>
<evidence type="ECO:0000256" key="3">
    <source>
        <dbReference type="ARBA" id="ARBA00023125"/>
    </source>
</evidence>
<feature type="domain" description="HTH luxR-type" evidence="6">
    <location>
        <begin position="157"/>
        <end position="222"/>
    </location>
</feature>
<dbReference type="GO" id="GO:0000160">
    <property type="term" value="P:phosphorelay signal transduction system"/>
    <property type="evidence" value="ECO:0007669"/>
    <property type="project" value="InterPro"/>
</dbReference>
<dbReference type="CDD" id="cd17535">
    <property type="entry name" value="REC_NarL-like"/>
    <property type="match status" value="1"/>
</dbReference>
<dbReference type="SMART" id="SM00448">
    <property type="entry name" value="REC"/>
    <property type="match status" value="1"/>
</dbReference>
<organism evidence="8 9">
    <name type="scientific">Clavibacter nebraskensis NCPPB 2581</name>
    <dbReference type="NCBI Taxonomy" id="1097677"/>
    <lineage>
        <taxon>Bacteria</taxon>
        <taxon>Bacillati</taxon>
        <taxon>Actinomycetota</taxon>
        <taxon>Actinomycetes</taxon>
        <taxon>Micrococcales</taxon>
        <taxon>Microbacteriaceae</taxon>
        <taxon>Clavibacter</taxon>
    </lineage>
</organism>
<dbReference type="Proteomes" id="UP000012170">
    <property type="component" value="Chromosome"/>
</dbReference>
<keyword evidence="3" id="KW-0238">DNA-binding</keyword>
<dbReference type="SUPFAM" id="SSF52172">
    <property type="entry name" value="CheY-like"/>
    <property type="match status" value="1"/>
</dbReference>
<keyword evidence="1 5" id="KW-0597">Phosphoprotein</keyword>
<dbReference type="InterPro" id="IPR039420">
    <property type="entry name" value="WalR-like"/>
</dbReference>
<protein>
    <submittedName>
        <fullName evidence="8">Two-component system response regulator</fullName>
    </submittedName>
</protein>
<dbReference type="CDD" id="cd06170">
    <property type="entry name" value="LuxR_C_like"/>
    <property type="match status" value="1"/>
</dbReference>
<evidence type="ECO:0000259" key="6">
    <source>
        <dbReference type="PROSITE" id="PS50043"/>
    </source>
</evidence>
<dbReference type="PANTHER" id="PTHR43214">
    <property type="entry name" value="TWO-COMPONENT RESPONSE REGULATOR"/>
    <property type="match status" value="1"/>
</dbReference>
<dbReference type="InterPro" id="IPR001789">
    <property type="entry name" value="Sig_transdc_resp-reg_receiver"/>
</dbReference>
<dbReference type="SUPFAM" id="SSF46894">
    <property type="entry name" value="C-terminal effector domain of the bipartite response regulators"/>
    <property type="match status" value="1"/>
</dbReference>
<dbReference type="InterPro" id="IPR058245">
    <property type="entry name" value="NreC/VraR/RcsB-like_REC"/>
</dbReference>
<evidence type="ECO:0000256" key="2">
    <source>
        <dbReference type="ARBA" id="ARBA00023015"/>
    </source>
</evidence>
<proteinExistence type="predicted"/>
<accession>A0AAI9EJL8</accession>
<evidence type="ECO:0000256" key="1">
    <source>
        <dbReference type="ARBA" id="ARBA00022553"/>
    </source>
</evidence>
<dbReference type="PRINTS" id="PR00038">
    <property type="entry name" value="HTHLUXR"/>
</dbReference>
<dbReference type="PROSITE" id="PS50110">
    <property type="entry name" value="RESPONSE_REGULATORY"/>
    <property type="match status" value="1"/>
</dbReference>
<dbReference type="SMART" id="SM00421">
    <property type="entry name" value="HTH_LUXR"/>
    <property type="match status" value="1"/>
</dbReference>
<feature type="domain" description="Response regulatory" evidence="7">
    <location>
        <begin position="3"/>
        <end position="130"/>
    </location>
</feature>
<gene>
    <name evidence="8" type="ORF">CMN_00658</name>
</gene>
<dbReference type="PROSITE" id="PS50043">
    <property type="entry name" value="HTH_LUXR_2"/>
    <property type="match status" value="1"/>
</dbReference>
<dbReference type="InterPro" id="IPR011006">
    <property type="entry name" value="CheY-like_superfamily"/>
</dbReference>
<evidence type="ECO:0000256" key="4">
    <source>
        <dbReference type="ARBA" id="ARBA00023163"/>
    </source>
</evidence>